<dbReference type="AlphaFoldDB" id="E2BVH5"/>
<keyword evidence="2" id="KW-1185">Reference proteome</keyword>
<sequence length="92" mass="10328">NKTKEVKENAKKEIQEKFKRILGLNIDVVKQGMGTTNDGNTSRKFFKDPAITSEITGVNKDLIHRFGIILDTINSGAAIDPLKFENYCRETA</sequence>
<proteinExistence type="predicted"/>
<organism evidence="2">
    <name type="scientific">Harpegnathos saltator</name>
    <name type="common">Jerdon's jumping ant</name>
    <dbReference type="NCBI Taxonomy" id="610380"/>
    <lineage>
        <taxon>Eukaryota</taxon>
        <taxon>Metazoa</taxon>
        <taxon>Ecdysozoa</taxon>
        <taxon>Arthropoda</taxon>
        <taxon>Hexapoda</taxon>
        <taxon>Insecta</taxon>
        <taxon>Pterygota</taxon>
        <taxon>Neoptera</taxon>
        <taxon>Endopterygota</taxon>
        <taxon>Hymenoptera</taxon>
        <taxon>Apocrita</taxon>
        <taxon>Aculeata</taxon>
        <taxon>Formicoidea</taxon>
        <taxon>Formicidae</taxon>
        <taxon>Ponerinae</taxon>
        <taxon>Ponerini</taxon>
        <taxon>Harpegnathos</taxon>
    </lineage>
</organism>
<dbReference type="OMA" id="NYCRETA"/>
<dbReference type="Proteomes" id="UP000008237">
    <property type="component" value="Unassembled WGS sequence"/>
</dbReference>
<feature type="non-terminal residue" evidence="1">
    <location>
        <position position="1"/>
    </location>
</feature>
<gene>
    <name evidence="1" type="ORF">EAI_00127</name>
</gene>
<dbReference type="EMBL" id="GL450846">
    <property type="protein sequence ID" value="EFN80305.1"/>
    <property type="molecule type" value="Genomic_DNA"/>
</dbReference>
<name>E2BVH5_HARSA</name>
<reference evidence="1 2" key="1">
    <citation type="journal article" date="2010" name="Science">
        <title>Genomic comparison of the ants Camponotus floridanus and Harpegnathos saltator.</title>
        <authorList>
            <person name="Bonasio R."/>
            <person name="Zhang G."/>
            <person name="Ye C."/>
            <person name="Mutti N.S."/>
            <person name="Fang X."/>
            <person name="Qin N."/>
            <person name="Donahue G."/>
            <person name="Yang P."/>
            <person name="Li Q."/>
            <person name="Li C."/>
            <person name="Zhang P."/>
            <person name="Huang Z."/>
            <person name="Berger S.L."/>
            <person name="Reinberg D."/>
            <person name="Wang J."/>
            <person name="Liebig J."/>
        </authorList>
    </citation>
    <scope>NUCLEOTIDE SEQUENCE [LARGE SCALE GENOMIC DNA]</scope>
    <source>
        <strain evidence="1 2">R22 G/1</strain>
    </source>
</reference>
<dbReference type="InParanoid" id="E2BVH5"/>
<feature type="non-terminal residue" evidence="1">
    <location>
        <position position="92"/>
    </location>
</feature>
<evidence type="ECO:0000313" key="2">
    <source>
        <dbReference type="Proteomes" id="UP000008237"/>
    </source>
</evidence>
<accession>E2BVH5</accession>
<protein>
    <submittedName>
        <fullName evidence="1">Uncharacterized protein</fullName>
    </submittedName>
</protein>
<evidence type="ECO:0000313" key="1">
    <source>
        <dbReference type="EMBL" id="EFN80305.1"/>
    </source>
</evidence>